<comment type="caution">
    <text evidence="3">The sequence shown here is derived from an EMBL/GenBank/DDBJ whole genome shotgun (WGS) entry which is preliminary data.</text>
</comment>
<dbReference type="Proteomes" id="UP001431221">
    <property type="component" value="Unassembled WGS sequence"/>
</dbReference>
<organism evidence="3 4">
    <name type="scientific">Roseibium sediminicola</name>
    <dbReference type="NCBI Taxonomy" id="2933272"/>
    <lineage>
        <taxon>Bacteria</taxon>
        <taxon>Pseudomonadati</taxon>
        <taxon>Pseudomonadota</taxon>
        <taxon>Alphaproteobacteria</taxon>
        <taxon>Hyphomicrobiales</taxon>
        <taxon>Stappiaceae</taxon>
        <taxon>Roseibium</taxon>
    </lineage>
</organism>
<proteinExistence type="predicted"/>
<dbReference type="Gene3D" id="1.10.1740.10">
    <property type="match status" value="1"/>
</dbReference>
<reference evidence="3" key="1">
    <citation type="submission" date="2022-04" db="EMBL/GenBank/DDBJ databases">
        <title>Roseibium sp. CAU 1639 isolated from mud.</title>
        <authorList>
            <person name="Kim W."/>
        </authorList>
    </citation>
    <scope>NUCLEOTIDE SEQUENCE</scope>
    <source>
        <strain evidence="3">CAU 1639</strain>
    </source>
</reference>
<feature type="domain" description="DUF6596" evidence="2">
    <location>
        <begin position="177"/>
        <end position="276"/>
    </location>
</feature>
<keyword evidence="4" id="KW-1185">Reference proteome</keyword>
<dbReference type="InterPro" id="IPR011990">
    <property type="entry name" value="TPR-like_helical_dom_sf"/>
</dbReference>
<protein>
    <submittedName>
        <fullName evidence="3">RNA polymerase sigma factor</fullName>
    </submittedName>
</protein>
<gene>
    <name evidence="3" type="ORF">M0H32_22405</name>
</gene>
<name>A0ABT0GZR9_9HYPH</name>
<dbReference type="InterPro" id="IPR013324">
    <property type="entry name" value="RNA_pol_sigma_r3/r4-like"/>
</dbReference>
<dbReference type="InterPro" id="IPR013325">
    <property type="entry name" value="RNA_pol_sigma_r2"/>
</dbReference>
<sequence length="412" mass="45627">MEAHLTASRPAVIAALLRRFRDLETAEEGYQMAVVRALQAWPETGVPRNAEGWLVRVGHNALLDQYRKDRRLTEMDSTGPVPNTNGEDIEGAFDAASFQDDVLRLQFLCCHPQLTDLDQITLALRYVVGLAVPDMAQAFLVTPDTLQRRISRARDRAGRLGSPDGGALSAKQRADQIGQVRIVLYLMFNRGYAASQNQPHIQPLFCREAIRLTRLLLRLFPNEPETMGLLSLMIGHTARFPARADASGTLVSLEAQDRKLWDQSAISEARFLAQKALLNRRVGPFQLQAAICDVHNSATCATDTNWPEILRLYDALTKMQPTPVILLARLVALSQVVGATEALTQMAQLSEQLSDYLPYHAVLAGLSEAVGNTDNALDALRRALECGPSKEEENHLRCEIARLEKNTDGLSE</sequence>
<dbReference type="EMBL" id="JALNMJ010000020">
    <property type="protein sequence ID" value="MCK7614934.1"/>
    <property type="molecule type" value="Genomic_DNA"/>
</dbReference>
<dbReference type="InterPro" id="IPR046531">
    <property type="entry name" value="DUF6596"/>
</dbReference>
<dbReference type="SUPFAM" id="SSF48452">
    <property type="entry name" value="TPR-like"/>
    <property type="match status" value="1"/>
</dbReference>
<accession>A0ABT0GZR9</accession>
<dbReference type="PANTHER" id="PTHR47756">
    <property type="entry name" value="BLL6612 PROTEIN-RELATED"/>
    <property type="match status" value="1"/>
</dbReference>
<evidence type="ECO:0000259" key="2">
    <source>
        <dbReference type="Pfam" id="PF20239"/>
    </source>
</evidence>
<dbReference type="Gene3D" id="1.25.40.10">
    <property type="entry name" value="Tetratricopeptide repeat domain"/>
    <property type="match status" value="1"/>
</dbReference>
<dbReference type="Pfam" id="PF04542">
    <property type="entry name" value="Sigma70_r2"/>
    <property type="match status" value="1"/>
</dbReference>
<evidence type="ECO:0000259" key="1">
    <source>
        <dbReference type="Pfam" id="PF04542"/>
    </source>
</evidence>
<dbReference type="InterPro" id="IPR007627">
    <property type="entry name" value="RNA_pol_sigma70_r2"/>
</dbReference>
<dbReference type="SUPFAM" id="SSF88659">
    <property type="entry name" value="Sigma3 and sigma4 domains of RNA polymerase sigma factors"/>
    <property type="match status" value="1"/>
</dbReference>
<feature type="domain" description="RNA polymerase sigma-70 region 2" evidence="1">
    <location>
        <begin position="8"/>
        <end position="71"/>
    </location>
</feature>
<evidence type="ECO:0000313" key="3">
    <source>
        <dbReference type="EMBL" id="MCK7614934.1"/>
    </source>
</evidence>
<evidence type="ECO:0000313" key="4">
    <source>
        <dbReference type="Proteomes" id="UP001431221"/>
    </source>
</evidence>
<dbReference type="Pfam" id="PF20239">
    <property type="entry name" value="DUF6596"/>
    <property type="match status" value="1"/>
</dbReference>
<dbReference type="SUPFAM" id="SSF88946">
    <property type="entry name" value="Sigma2 domain of RNA polymerase sigma factors"/>
    <property type="match status" value="1"/>
</dbReference>
<dbReference type="PANTHER" id="PTHR47756:SF1">
    <property type="entry name" value="BLL0085 PROTEIN"/>
    <property type="match status" value="1"/>
</dbReference>
<dbReference type="RefSeq" id="WP_248157786.1">
    <property type="nucleotide sequence ID" value="NZ_JALNMJ010000020.1"/>
</dbReference>